<dbReference type="PROSITE" id="PS00061">
    <property type="entry name" value="ADH_SHORT"/>
    <property type="match status" value="1"/>
</dbReference>
<dbReference type="Gene3D" id="3.40.50.720">
    <property type="entry name" value="NAD(P)-binding Rossmann-like Domain"/>
    <property type="match status" value="1"/>
</dbReference>
<evidence type="ECO:0000256" key="2">
    <source>
        <dbReference type="ARBA" id="ARBA00023002"/>
    </source>
</evidence>
<comment type="subcellular location">
    <subcellularLocation>
        <location evidence="1">Endoplasmic reticulum</location>
    </subcellularLocation>
</comment>
<gene>
    <name evidence="4" type="ORF">PAPYR_2070</name>
</gene>
<dbReference type="SUPFAM" id="SSF51735">
    <property type="entry name" value="NAD(P)-binding Rossmann-fold domains"/>
    <property type="match status" value="1"/>
</dbReference>
<keyword evidence="5" id="KW-1185">Reference proteome</keyword>
<dbReference type="PANTHER" id="PTHR43899">
    <property type="entry name" value="RH59310P"/>
    <property type="match status" value="1"/>
</dbReference>
<feature type="transmembrane region" description="Helical" evidence="3">
    <location>
        <begin position="6"/>
        <end position="26"/>
    </location>
</feature>
<keyword evidence="2" id="KW-0560">Oxidoreductase</keyword>
<dbReference type="PRINTS" id="PR00081">
    <property type="entry name" value="GDHRDH"/>
</dbReference>
<dbReference type="EMBL" id="JAPMOS010000007">
    <property type="protein sequence ID" value="KAJ4461489.1"/>
    <property type="molecule type" value="Genomic_DNA"/>
</dbReference>
<sequence length="329" mass="35959">MLLECCGVLFLVSVLTYAIPHLLTFLGREQDLYKKYAAGCTDRPWAVVTGASSGIGLEFATKAASQGFNICAIAYPDAHMETVKSMATTKKVHFRCLPIDLAGVPQAELEDKVKKMTEDIDVALLFMCAGITLFQDCAVGAENSLRLLYTNVLANMHIFFVLYPRIVSRPLLGGRSRRGGVVMIGSMSSFFPVPFTTMYGASKAFLTSFGSALGPEAALSGVDVMVINPGPVKTRLFSNTYPLSSLRLSGHMAQTTVQITRLVWKTLGRACMYSRDAGMCSWGLRLLIKCVDPYALGLLWAYTTRFLGDYKNFILGKKPFVLRHCAPGA</sequence>
<name>A0ABQ8UQR6_9EUKA</name>
<feature type="transmembrane region" description="Helical" evidence="3">
    <location>
        <begin position="179"/>
        <end position="201"/>
    </location>
</feature>
<keyword evidence="3" id="KW-0812">Transmembrane</keyword>
<evidence type="ECO:0000256" key="3">
    <source>
        <dbReference type="SAM" id="Phobius"/>
    </source>
</evidence>
<dbReference type="InterPro" id="IPR002347">
    <property type="entry name" value="SDR_fam"/>
</dbReference>
<keyword evidence="3" id="KW-1133">Transmembrane helix</keyword>
<proteinExistence type="predicted"/>
<dbReference type="Pfam" id="PF00106">
    <property type="entry name" value="adh_short"/>
    <property type="match status" value="1"/>
</dbReference>
<dbReference type="PANTHER" id="PTHR43899:SF4">
    <property type="entry name" value="17 BETA-HYDROXYSTEROID DEHYDROGENASE TYPE 3"/>
    <property type="match status" value="1"/>
</dbReference>
<evidence type="ECO:0000256" key="1">
    <source>
        <dbReference type="ARBA" id="ARBA00004240"/>
    </source>
</evidence>
<dbReference type="InterPro" id="IPR020904">
    <property type="entry name" value="Sc_DH/Rdtase_CS"/>
</dbReference>
<keyword evidence="3" id="KW-0472">Membrane</keyword>
<dbReference type="InterPro" id="IPR051019">
    <property type="entry name" value="VLCFA-Steroid_DH"/>
</dbReference>
<dbReference type="InterPro" id="IPR036291">
    <property type="entry name" value="NAD(P)-bd_dom_sf"/>
</dbReference>
<dbReference type="Proteomes" id="UP001141327">
    <property type="component" value="Unassembled WGS sequence"/>
</dbReference>
<evidence type="ECO:0000313" key="4">
    <source>
        <dbReference type="EMBL" id="KAJ4461489.1"/>
    </source>
</evidence>
<evidence type="ECO:0000313" key="5">
    <source>
        <dbReference type="Proteomes" id="UP001141327"/>
    </source>
</evidence>
<feature type="transmembrane region" description="Helical" evidence="3">
    <location>
        <begin position="122"/>
        <end position="141"/>
    </location>
</feature>
<reference evidence="4" key="1">
    <citation type="journal article" date="2022" name="bioRxiv">
        <title>Genomics of Preaxostyla Flagellates Illuminates Evolutionary Transitions and the Path Towards Mitochondrial Loss.</title>
        <authorList>
            <person name="Novak L.V.F."/>
            <person name="Treitli S.C."/>
            <person name="Pyrih J."/>
            <person name="Halakuc P."/>
            <person name="Pipaliya S.V."/>
            <person name="Vacek V."/>
            <person name="Brzon O."/>
            <person name="Soukal P."/>
            <person name="Eme L."/>
            <person name="Dacks J.B."/>
            <person name="Karnkowska A."/>
            <person name="Elias M."/>
            <person name="Hampl V."/>
        </authorList>
    </citation>
    <scope>NUCLEOTIDE SEQUENCE</scope>
    <source>
        <strain evidence="4">RCP-MX</strain>
    </source>
</reference>
<protein>
    <submittedName>
        <fullName evidence="4">Short-chain dehydrogenase</fullName>
    </submittedName>
</protein>
<comment type="caution">
    <text evidence="4">The sequence shown here is derived from an EMBL/GenBank/DDBJ whole genome shotgun (WGS) entry which is preliminary data.</text>
</comment>
<organism evidence="4 5">
    <name type="scientific">Paratrimastix pyriformis</name>
    <dbReference type="NCBI Taxonomy" id="342808"/>
    <lineage>
        <taxon>Eukaryota</taxon>
        <taxon>Metamonada</taxon>
        <taxon>Preaxostyla</taxon>
        <taxon>Paratrimastigidae</taxon>
        <taxon>Paratrimastix</taxon>
    </lineage>
</organism>
<accession>A0ABQ8UQR6</accession>
<feature type="transmembrane region" description="Helical" evidence="3">
    <location>
        <begin position="147"/>
        <end position="167"/>
    </location>
</feature>